<proteinExistence type="predicted"/>
<dbReference type="Proteomes" id="UP000270626">
    <property type="component" value="Unassembled WGS sequence"/>
</dbReference>
<keyword evidence="1" id="KW-0812">Transmembrane</keyword>
<evidence type="ECO:0000313" key="2">
    <source>
        <dbReference type="EMBL" id="RKT59326.1"/>
    </source>
</evidence>
<reference evidence="2 3" key="1">
    <citation type="submission" date="2018-10" db="EMBL/GenBank/DDBJ databases">
        <title>Genomic Encyclopedia of Type Strains, Phase IV (KMG-IV): sequencing the most valuable type-strain genomes for metagenomic binning, comparative biology and taxonomic classification.</title>
        <authorList>
            <person name="Goeker M."/>
        </authorList>
    </citation>
    <scope>NUCLEOTIDE SEQUENCE [LARGE SCALE GENOMIC DNA]</scope>
    <source>
        <strain evidence="2 3">DSM 23841</strain>
    </source>
</reference>
<dbReference type="RefSeq" id="WP_170160167.1">
    <property type="nucleotide sequence ID" value="NZ_RBXP01000013.1"/>
</dbReference>
<keyword evidence="1" id="KW-0472">Membrane</keyword>
<dbReference type="PROSITE" id="PS00409">
    <property type="entry name" value="PROKAR_NTER_METHYL"/>
    <property type="match status" value="1"/>
</dbReference>
<dbReference type="InterPro" id="IPR032092">
    <property type="entry name" value="PilW"/>
</dbReference>
<dbReference type="AlphaFoldDB" id="A0A495WCF2"/>
<accession>A0A495WCF2</accession>
<keyword evidence="3" id="KW-1185">Reference proteome</keyword>
<sequence>MSNQLRQSGLTLVELMVGMLIALVALSAGGALYLSSSQANRMLQMQNRLTEDGRFVLQMIQRAVAQAGFRNAPGEARGVGNAYLAATSTTSFTVGFQADNSSMLGCTGAVIAGTGNQSLVIERNGSCLQCRSAGSAPTCPAPTDVNTAVDWVGPFPNGGGLGSEVVDFQVLYGIDTGPNPTAPEISCGAETRDCVVDSYVSALPNGVTIDQVMALQICLILRSENIAPEMGSKAAVANCARNGTINGSATDNRLYRTFRTTTQLRNF</sequence>
<dbReference type="NCBIfam" id="TIGR02532">
    <property type="entry name" value="IV_pilin_GFxxxE"/>
    <property type="match status" value="1"/>
</dbReference>
<dbReference type="Pfam" id="PF07963">
    <property type="entry name" value="N_methyl"/>
    <property type="match status" value="1"/>
</dbReference>
<evidence type="ECO:0000313" key="3">
    <source>
        <dbReference type="Proteomes" id="UP000270626"/>
    </source>
</evidence>
<dbReference type="Pfam" id="PF16074">
    <property type="entry name" value="PilW"/>
    <property type="match status" value="1"/>
</dbReference>
<dbReference type="GO" id="GO:0043683">
    <property type="term" value="P:type IV pilus assembly"/>
    <property type="evidence" value="ECO:0007669"/>
    <property type="project" value="InterPro"/>
</dbReference>
<dbReference type="EMBL" id="RBXP01000013">
    <property type="protein sequence ID" value="RKT59326.1"/>
    <property type="molecule type" value="Genomic_DNA"/>
</dbReference>
<dbReference type="InterPro" id="IPR012902">
    <property type="entry name" value="N_methyl_site"/>
</dbReference>
<keyword evidence="1" id="KW-1133">Transmembrane helix</keyword>
<feature type="transmembrane region" description="Helical" evidence="1">
    <location>
        <begin position="12"/>
        <end position="34"/>
    </location>
</feature>
<gene>
    <name evidence="2" type="ORF">DFR40_1210</name>
</gene>
<comment type="caution">
    <text evidence="2">The sequence shown here is derived from an EMBL/GenBank/DDBJ whole genome shotgun (WGS) entry which is preliminary data.</text>
</comment>
<protein>
    <submittedName>
        <fullName evidence="2">Prepilin-type N-terminal cleavage/methylation domain-containing protein</fullName>
    </submittedName>
</protein>
<evidence type="ECO:0000256" key="1">
    <source>
        <dbReference type="SAM" id="Phobius"/>
    </source>
</evidence>
<organism evidence="2 3">
    <name type="scientific">Azonexus fungiphilus</name>
    <dbReference type="NCBI Taxonomy" id="146940"/>
    <lineage>
        <taxon>Bacteria</taxon>
        <taxon>Pseudomonadati</taxon>
        <taxon>Pseudomonadota</taxon>
        <taxon>Betaproteobacteria</taxon>
        <taxon>Rhodocyclales</taxon>
        <taxon>Azonexaceae</taxon>
        <taxon>Azonexus</taxon>
    </lineage>
</organism>
<name>A0A495WCF2_9RHOO</name>